<proteinExistence type="predicted"/>
<organism evidence="2 3">
    <name type="scientific">Bombiscardovia apis</name>
    <dbReference type="NCBI Taxonomy" id="2932182"/>
    <lineage>
        <taxon>Bacteria</taxon>
        <taxon>Bacillati</taxon>
        <taxon>Actinomycetota</taxon>
        <taxon>Actinomycetes</taxon>
        <taxon>Bifidobacteriales</taxon>
        <taxon>Bifidobacteriaceae</taxon>
        <taxon>Bombiscardovia</taxon>
    </lineage>
</organism>
<keyword evidence="3" id="KW-1185">Reference proteome</keyword>
<evidence type="ECO:0000313" key="2">
    <source>
        <dbReference type="EMBL" id="BDR55298.1"/>
    </source>
</evidence>
<protein>
    <submittedName>
        <fullName evidence="2">Uncharacterized protein</fullName>
    </submittedName>
</protein>
<dbReference type="Proteomes" id="UP001321748">
    <property type="component" value="Chromosome"/>
</dbReference>
<reference evidence="2 3" key="1">
    <citation type="journal article" date="2023" name="Microbiol. Spectr.">
        <title>Symbiosis of Carpenter Bees with Uncharacterized Lactic Acid Bacteria Showing NAD Auxotrophy.</title>
        <authorList>
            <person name="Kawasaki S."/>
            <person name="Ozawa K."/>
            <person name="Mori T."/>
            <person name="Yamamoto A."/>
            <person name="Ito M."/>
            <person name="Ohkuma M."/>
            <person name="Sakamoto M."/>
            <person name="Matsutani M."/>
        </authorList>
    </citation>
    <scope>NUCLEOTIDE SEQUENCE [LARGE SCALE GENOMIC DNA]</scope>
    <source>
        <strain evidence="2 3">KimH</strain>
    </source>
</reference>
<name>A0ABM8BEE3_9BIFI</name>
<feature type="compositionally biased region" description="Polar residues" evidence="1">
    <location>
        <begin position="74"/>
        <end position="85"/>
    </location>
</feature>
<evidence type="ECO:0000256" key="1">
    <source>
        <dbReference type="SAM" id="MobiDB-lite"/>
    </source>
</evidence>
<dbReference type="EMBL" id="AP026800">
    <property type="protein sequence ID" value="BDR55298.1"/>
    <property type="molecule type" value="Genomic_DNA"/>
</dbReference>
<accession>A0ABM8BEE3</accession>
<sequence length="278" mass="30572">MTDSRLTSSAGSPSDAGTALLERPAIMQPSGPTPATAQTFRPPLRRPPSRPARRHPSKARSSAWKQGILEEQGQPDQVTRRQIASLSKPKPSASDSLPDLVLLSKLPGPNSMRLLTQYRLVEPLDPNAAYLSERASGIFGRAAIAKRLIPYGTTACNSLASWVWSGGLFPPYLDVVSSSHFRTPMYSHPLRVHNRKLPFEHMMKLGRLWTTSPLRTACDLACEERSDEDNSGKVASLHTLMEQYQVSSNACLNLLAANPRWPGHNSGIETFNLLRKLA</sequence>
<dbReference type="RefSeq" id="WP_317642794.1">
    <property type="nucleotide sequence ID" value="NZ_AP026800.1"/>
</dbReference>
<evidence type="ECO:0000313" key="3">
    <source>
        <dbReference type="Proteomes" id="UP001321748"/>
    </source>
</evidence>
<feature type="region of interest" description="Disordered" evidence="1">
    <location>
        <begin position="1"/>
        <end position="98"/>
    </location>
</feature>
<gene>
    <name evidence="2" type="ORF">KIMH_14090</name>
</gene>
<feature type="compositionally biased region" description="Basic residues" evidence="1">
    <location>
        <begin position="43"/>
        <end position="58"/>
    </location>
</feature>
<feature type="compositionally biased region" description="Polar residues" evidence="1">
    <location>
        <begin position="1"/>
        <end position="12"/>
    </location>
</feature>